<evidence type="ECO:0000313" key="2">
    <source>
        <dbReference type="Proteomes" id="UP000266292"/>
    </source>
</evidence>
<dbReference type="Proteomes" id="UP000266292">
    <property type="component" value="Chromosome"/>
</dbReference>
<proteinExistence type="predicted"/>
<dbReference type="STRING" id="709015.GCA_000472485_02034"/>
<sequence length="127" mass="14526">MKIRMKDNSIRLRLMQQEVEQFKNKGKVVTTSQLGPSLAQAISYSLLKDEESEVVSASFIANNIKVLVPRELAKKWTDTDQVGIEGQMLLSEGEYLYILIEKDFKCLQERPNEDESDAFPNPLDTRC</sequence>
<reference evidence="2" key="1">
    <citation type="submission" date="2017-05" db="EMBL/GenBank/DDBJ databases">
        <authorList>
            <person name="Ray J."/>
            <person name="Price M."/>
            <person name="Deutschbauer A."/>
        </authorList>
    </citation>
    <scope>NUCLEOTIDE SEQUENCE [LARGE SCALE GENOMIC DNA]</scope>
    <source>
        <strain evidence="2">DSM 19842</strain>
    </source>
</reference>
<dbReference type="AlphaFoldDB" id="A0A1X9YSA3"/>
<dbReference type="Pfam" id="PF22668">
    <property type="entry name" value="DUF7009"/>
    <property type="match status" value="1"/>
</dbReference>
<keyword evidence="2" id="KW-1185">Reference proteome</keyword>
<protein>
    <submittedName>
        <fullName evidence="1">Uncharacterized protein</fullName>
    </submittedName>
</protein>
<dbReference type="OrthoDB" id="7060517at2"/>
<dbReference type="EMBL" id="CP021235">
    <property type="protein sequence ID" value="ARS35759.1"/>
    <property type="molecule type" value="Genomic_DNA"/>
</dbReference>
<gene>
    <name evidence="1" type="ORF">CA264_10070</name>
</gene>
<dbReference type="InterPro" id="IPR053825">
    <property type="entry name" value="DUF7009"/>
</dbReference>
<dbReference type="KEGG" id="pact:CA264_10070"/>
<evidence type="ECO:0000313" key="1">
    <source>
        <dbReference type="EMBL" id="ARS35759.1"/>
    </source>
</evidence>
<name>A0A1X9YSA3_9BACT</name>
<organism evidence="1 2">
    <name type="scientific">Pontibacter actiniarum</name>
    <dbReference type="NCBI Taxonomy" id="323450"/>
    <lineage>
        <taxon>Bacteria</taxon>
        <taxon>Pseudomonadati</taxon>
        <taxon>Bacteroidota</taxon>
        <taxon>Cytophagia</taxon>
        <taxon>Cytophagales</taxon>
        <taxon>Hymenobacteraceae</taxon>
        <taxon>Pontibacter</taxon>
    </lineage>
</organism>
<accession>A0A1X9YSA3</accession>